<dbReference type="Proteomes" id="UP000320776">
    <property type="component" value="Chromosome"/>
</dbReference>
<dbReference type="CDD" id="cd00831">
    <property type="entry name" value="CHS_like"/>
    <property type="match status" value="1"/>
</dbReference>
<dbReference type="InterPro" id="IPR001099">
    <property type="entry name" value="Chalcone/stilbene_synt_N"/>
</dbReference>
<dbReference type="KEGG" id="sted:SPTER_37570"/>
<gene>
    <name evidence="7" type="primary">rppA</name>
    <name evidence="7" type="ORF">SPTER_37570</name>
</gene>
<accession>A0A517DYA8</accession>
<dbReference type="EMBL" id="CP036259">
    <property type="protein sequence ID" value="QDR82332.1"/>
    <property type="molecule type" value="Genomic_DNA"/>
</dbReference>
<evidence type="ECO:0000256" key="1">
    <source>
        <dbReference type="ARBA" id="ARBA00005531"/>
    </source>
</evidence>
<reference evidence="7 8" key="1">
    <citation type="submission" date="2019-02" db="EMBL/GenBank/DDBJ databases">
        <title>Closed genome of Sporomusa termitida DSM 4440.</title>
        <authorList>
            <person name="Poehlein A."/>
            <person name="Daniel R."/>
        </authorList>
    </citation>
    <scope>NUCLEOTIDE SEQUENCE [LARGE SCALE GENOMIC DNA]</scope>
    <source>
        <strain evidence="7 8">DSM 4440</strain>
    </source>
</reference>
<dbReference type="PANTHER" id="PTHR11877:SF99">
    <property type="entry name" value="1,3,6,8-TETRAHYDROXYNAPHTHALENE SYNTHASE"/>
    <property type="match status" value="1"/>
</dbReference>
<evidence type="ECO:0000313" key="7">
    <source>
        <dbReference type="EMBL" id="QDR82332.1"/>
    </source>
</evidence>
<evidence type="ECO:0000256" key="4">
    <source>
        <dbReference type="PIRSR" id="PIRSR000451-1"/>
    </source>
</evidence>
<feature type="domain" description="Chalcone/stilbene synthase N-terminal" evidence="5">
    <location>
        <begin position="2"/>
        <end position="201"/>
    </location>
</feature>
<comment type="similarity">
    <text evidence="1">Belongs to the thiolase-like superfamily. Chalcone/stilbene synthases family.</text>
</comment>
<feature type="domain" description="Chalcone/stilbene synthase C-terminal" evidence="6">
    <location>
        <begin position="212"/>
        <end position="347"/>
    </location>
</feature>
<feature type="active site" description="Acyl-thioester intermediate" evidence="4">
    <location>
        <position position="141"/>
    </location>
</feature>
<organism evidence="7 8">
    <name type="scientific">Sporomusa termitida</name>
    <dbReference type="NCBI Taxonomy" id="2377"/>
    <lineage>
        <taxon>Bacteria</taxon>
        <taxon>Bacillati</taxon>
        <taxon>Bacillota</taxon>
        <taxon>Negativicutes</taxon>
        <taxon>Selenomonadales</taxon>
        <taxon>Sporomusaceae</taxon>
        <taxon>Sporomusa</taxon>
    </lineage>
</organism>
<sequence length="348" mass="37048">MGVPQVLAVGTAVPPYCLRQEDIKGFVATLFRDSLHNLDRLLPVFENSLIAVRHLSQPLEWYAQPHTFAEANRIYEQAALELAEQAASQAIERAGVGAADIGMIIFVSSTGIATPTLDARLIQSLGLPPNTCRLPVWGLGCAGGVTGIARAAQFCYSLKGKAVLLVTVELCSLTFQRGDYSKANLVGTSLFADGAAAAVIAPGGYGPAIIDSYSTLFPDTEDIMGWDVVDGGLQVRFSRDIPSIIRRYLPELAGTMCGSNGIAADDVVHYVVHPGGAKVLGAYAESLALSADKLRNAYTVLAGYGNMSSASVLFVLERFMATVKPVDRYGLMLALGPGFSAEQVLFRW</sequence>
<name>A0A517DYA8_9FIRM</name>
<dbReference type="InterPro" id="IPR011141">
    <property type="entry name" value="Polyketide_synthase_type-III"/>
</dbReference>
<dbReference type="EC" id="2.3.1.233" evidence="7"/>
<protein>
    <submittedName>
        <fullName evidence="7">1,3,6,8-tetrahydroxynaphthalene synthase</fullName>
        <ecNumber evidence="7">2.3.1.233</ecNumber>
    </submittedName>
</protein>
<dbReference type="PANTHER" id="PTHR11877">
    <property type="entry name" value="HYDROXYMETHYLGLUTARYL-COA SYNTHASE"/>
    <property type="match status" value="1"/>
</dbReference>
<dbReference type="InterPro" id="IPR012328">
    <property type="entry name" value="Chalcone/stilbene_synt_C"/>
</dbReference>
<dbReference type="Pfam" id="PF02797">
    <property type="entry name" value="Chal_sti_synt_C"/>
    <property type="match status" value="1"/>
</dbReference>
<dbReference type="OrthoDB" id="9786288at2"/>
<keyword evidence="8" id="KW-1185">Reference proteome</keyword>
<evidence type="ECO:0000256" key="3">
    <source>
        <dbReference type="ARBA" id="ARBA00023315"/>
    </source>
</evidence>
<dbReference type="GO" id="GO:0030639">
    <property type="term" value="P:polyketide biosynthetic process"/>
    <property type="evidence" value="ECO:0007669"/>
    <property type="project" value="TreeGrafter"/>
</dbReference>
<dbReference type="GO" id="GO:0016747">
    <property type="term" value="F:acyltransferase activity, transferring groups other than amino-acyl groups"/>
    <property type="evidence" value="ECO:0007669"/>
    <property type="project" value="InterPro"/>
</dbReference>
<keyword evidence="2 7" id="KW-0808">Transferase</keyword>
<dbReference type="InterPro" id="IPR016039">
    <property type="entry name" value="Thiolase-like"/>
</dbReference>
<evidence type="ECO:0000259" key="5">
    <source>
        <dbReference type="Pfam" id="PF00195"/>
    </source>
</evidence>
<dbReference type="Gene3D" id="3.40.47.10">
    <property type="match status" value="2"/>
</dbReference>
<evidence type="ECO:0000313" key="8">
    <source>
        <dbReference type="Proteomes" id="UP000320776"/>
    </source>
</evidence>
<proteinExistence type="inferred from homology"/>
<dbReference type="AlphaFoldDB" id="A0A517DYA8"/>
<evidence type="ECO:0000256" key="2">
    <source>
        <dbReference type="ARBA" id="ARBA00022679"/>
    </source>
</evidence>
<dbReference type="PIRSF" id="PIRSF000451">
    <property type="entry name" value="PKS_III"/>
    <property type="match status" value="1"/>
</dbReference>
<evidence type="ECO:0000259" key="6">
    <source>
        <dbReference type="Pfam" id="PF02797"/>
    </source>
</evidence>
<keyword evidence="3 7" id="KW-0012">Acyltransferase</keyword>
<dbReference type="SUPFAM" id="SSF53901">
    <property type="entry name" value="Thiolase-like"/>
    <property type="match status" value="2"/>
</dbReference>
<dbReference type="Pfam" id="PF00195">
    <property type="entry name" value="Chal_sti_synt_N"/>
    <property type="match status" value="1"/>
</dbReference>